<keyword evidence="4" id="KW-1185">Reference proteome</keyword>
<gene>
    <name evidence="3" type="ORF">SAMN02927903_03261</name>
</gene>
<keyword evidence="2" id="KW-0812">Transmembrane</keyword>
<evidence type="ECO:0000256" key="2">
    <source>
        <dbReference type="SAM" id="Phobius"/>
    </source>
</evidence>
<feature type="coiled-coil region" evidence="1">
    <location>
        <begin position="136"/>
        <end position="170"/>
    </location>
</feature>
<proteinExistence type="predicted"/>
<keyword evidence="1" id="KW-0175">Coiled coil</keyword>
<evidence type="ECO:0000313" key="3">
    <source>
        <dbReference type="EMBL" id="SCY98952.1"/>
    </source>
</evidence>
<keyword evidence="2" id="KW-0472">Membrane</keyword>
<dbReference type="OrthoDB" id="9830769at2"/>
<dbReference type="STRING" id="490189.SAMN02927903_03261"/>
<accession>A0A1G5KEC9</accession>
<dbReference type="RefSeq" id="WP_091147061.1">
    <property type="nucleotide sequence ID" value="NZ_FMVF01000031.1"/>
</dbReference>
<protein>
    <submittedName>
        <fullName evidence="3">Uncharacterized protein</fullName>
    </submittedName>
</protein>
<organism evidence="3 4">
    <name type="scientific">Flavobacterium caeni</name>
    <dbReference type="NCBI Taxonomy" id="490189"/>
    <lineage>
        <taxon>Bacteria</taxon>
        <taxon>Pseudomonadati</taxon>
        <taxon>Bacteroidota</taxon>
        <taxon>Flavobacteriia</taxon>
        <taxon>Flavobacteriales</taxon>
        <taxon>Flavobacteriaceae</taxon>
        <taxon>Flavobacterium</taxon>
    </lineage>
</organism>
<dbReference type="AlphaFoldDB" id="A0A1G5KEC9"/>
<dbReference type="Proteomes" id="UP000199354">
    <property type="component" value="Unassembled WGS sequence"/>
</dbReference>
<feature type="transmembrane region" description="Helical" evidence="2">
    <location>
        <begin position="177"/>
        <end position="196"/>
    </location>
</feature>
<keyword evidence="2" id="KW-1133">Transmembrane helix</keyword>
<sequence>MLDQEINEQLGLLQKELSRLKTVTDYIDGAKENSISIIAELEKVQQNYAVYTDKIFSLYKNYVDDLKKNTEIQINDGVLKFETTGNKIDTTNKEKLVETKRLLEQYKKIVEATDNLVNTLEAVDFPTRLSTIDKNIQAVNLALNEAKQSIESKQNENQTALNQRLDQQDKEIKTLKTILFVAIGIIIVGIVLNFVVK</sequence>
<evidence type="ECO:0000313" key="4">
    <source>
        <dbReference type="Proteomes" id="UP000199354"/>
    </source>
</evidence>
<dbReference type="EMBL" id="FMVF01000031">
    <property type="protein sequence ID" value="SCY98952.1"/>
    <property type="molecule type" value="Genomic_DNA"/>
</dbReference>
<reference evidence="3 4" key="1">
    <citation type="submission" date="2016-10" db="EMBL/GenBank/DDBJ databases">
        <authorList>
            <person name="de Groot N.N."/>
        </authorList>
    </citation>
    <scope>NUCLEOTIDE SEQUENCE [LARGE SCALE GENOMIC DNA]</scope>
    <source>
        <strain evidence="3 4">CGMCC 1.7031</strain>
    </source>
</reference>
<evidence type="ECO:0000256" key="1">
    <source>
        <dbReference type="SAM" id="Coils"/>
    </source>
</evidence>
<name>A0A1G5KEC9_9FLAO</name>